<dbReference type="Gene3D" id="3.90.226.10">
    <property type="entry name" value="2-enoyl-CoA Hydratase, Chain A, domain 1"/>
    <property type="match status" value="1"/>
</dbReference>
<dbReference type="PANTHER" id="PTHR10381:SF11">
    <property type="entry name" value="ATP-DEPENDENT CLP PROTEASE PROTEOLYTIC SUBUNIT, MITOCHONDRIAL"/>
    <property type="match status" value="1"/>
</dbReference>
<dbReference type="InterPro" id="IPR001907">
    <property type="entry name" value="ClpP"/>
</dbReference>
<dbReference type="PANTHER" id="PTHR10381">
    <property type="entry name" value="ATP-DEPENDENT CLP PROTEASE PROTEOLYTIC SUBUNIT"/>
    <property type="match status" value="1"/>
</dbReference>
<dbReference type="GO" id="GO:0009368">
    <property type="term" value="C:endopeptidase Clp complex"/>
    <property type="evidence" value="ECO:0007669"/>
    <property type="project" value="TreeGrafter"/>
</dbReference>
<dbReference type="GO" id="GO:0004252">
    <property type="term" value="F:serine-type endopeptidase activity"/>
    <property type="evidence" value="ECO:0007669"/>
    <property type="project" value="InterPro"/>
</dbReference>
<dbReference type="InterPro" id="IPR023562">
    <property type="entry name" value="ClpP/TepA"/>
</dbReference>
<dbReference type="Pfam" id="PF00574">
    <property type="entry name" value="CLP_protease"/>
    <property type="match status" value="1"/>
</dbReference>
<keyword evidence="2" id="KW-0645">Protease</keyword>
<dbReference type="GO" id="GO:0006515">
    <property type="term" value="P:protein quality control for misfolded or incompletely synthesized proteins"/>
    <property type="evidence" value="ECO:0007669"/>
    <property type="project" value="TreeGrafter"/>
</dbReference>
<evidence type="ECO:0000313" key="2">
    <source>
        <dbReference type="EMBL" id="CAB4197026.1"/>
    </source>
</evidence>
<evidence type="ECO:0000256" key="1">
    <source>
        <dbReference type="ARBA" id="ARBA00007039"/>
    </source>
</evidence>
<dbReference type="CDD" id="cd07017">
    <property type="entry name" value="S14_ClpP_2"/>
    <property type="match status" value="1"/>
</dbReference>
<dbReference type="InterPro" id="IPR029045">
    <property type="entry name" value="ClpP/crotonase-like_dom_sf"/>
</dbReference>
<dbReference type="SUPFAM" id="SSF52096">
    <property type="entry name" value="ClpP/crotonase"/>
    <property type="match status" value="1"/>
</dbReference>
<dbReference type="PRINTS" id="PR00127">
    <property type="entry name" value="CLPPROTEASEP"/>
</dbReference>
<keyword evidence="2" id="KW-0378">Hydrolase</keyword>
<sequence length="203" mass="22675">MRNREGGLNMNTLVLESTEHGDVPIDVYQKLSNDRILFICNTITDQVASDVVSTLLLKDSEDSEKKITLFINCVGGDIRNALMIYDMMQMINSPIETVCIGSATDEAIIILAAGTPGMRFATKNSRIAVSQLVHDWITHTNLTDAKKILDLSVQDNKRMMEVISKTSGRSIKQVMSDFDRRVFMTPQQAVKYGLIDKVVNFAK</sequence>
<dbReference type="GO" id="GO:0051117">
    <property type="term" value="F:ATPase binding"/>
    <property type="evidence" value="ECO:0007669"/>
    <property type="project" value="TreeGrafter"/>
</dbReference>
<proteinExistence type="inferred from homology"/>
<accession>A0A6J5RS39</accession>
<dbReference type="EMBL" id="LR797252">
    <property type="protein sequence ID" value="CAB4197026.1"/>
    <property type="molecule type" value="Genomic_DNA"/>
</dbReference>
<dbReference type="GO" id="GO:0004176">
    <property type="term" value="F:ATP-dependent peptidase activity"/>
    <property type="evidence" value="ECO:0007669"/>
    <property type="project" value="InterPro"/>
</dbReference>
<comment type="similarity">
    <text evidence="1">Belongs to the peptidase S14 family.</text>
</comment>
<gene>
    <name evidence="2" type="ORF">UFOVP1290_546</name>
</gene>
<reference evidence="2" key="1">
    <citation type="submission" date="2020-05" db="EMBL/GenBank/DDBJ databases">
        <authorList>
            <person name="Chiriac C."/>
            <person name="Salcher M."/>
            <person name="Ghai R."/>
            <person name="Kavagutti S V."/>
        </authorList>
    </citation>
    <scope>NUCLEOTIDE SEQUENCE</scope>
</reference>
<organism evidence="2">
    <name type="scientific">uncultured Caudovirales phage</name>
    <dbReference type="NCBI Taxonomy" id="2100421"/>
    <lineage>
        <taxon>Viruses</taxon>
        <taxon>Duplodnaviria</taxon>
        <taxon>Heunggongvirae</taxon>
        <taxon>Uroviricota</taxon>
        <taxon>Caudoviricetes</taxon>
        <taxon>Peduoviridae</taxon>
        <taxon>Maltschvirus</taxon>
        <taxon>Maltschvirus maltsch</taxon>
    </lineage>
</organism>
<name>A0A6J5RS39_9CAUD</name>
<protein>
    <submittedName>
        <fullName evidence="2">ClpP Protease subunit of ATP-dependent Clp proteases</fullName>
    </submittedName>
</protein>